<reference evidence="1 2" key="1">
    <citation type="journal article" date="2022" name="Plant J.">
        <title>Chromosome-level genome of Camellia lanceoleosa provides a valuable resource for understanding genome evolution and self-incompatibility.</title>
        <authorList>
            <person name="Gong W."/>
            <person name="Xiao S."/>
            <person name="Wang L."/>
            <person name="Liao Z."/>
            <person name="Chang Y."/>
            <person name="Mo W."/>
            <person name="Hu G."/>
            <person name="Li W."/>
            <person name="Zhao G."/>
            <person name="Zhu H."/>
            <person name="Hu X."/>
            <person name="Ji K."/>
            <person name="Xiang X."/>
            <person name="Song Q."/>
            <person name="Yuan D."/>
            <person name="Jin S."/>
            <person name="Zhang L."/>
        </authorList>
    </citation>
    <scope>NUCLEOTIDE SEQUENCE [LARGE SCALE GENOMIC DNA]</scope>
    <source>
        <strain evidence="1">SQ_2022a</strain>
    </source>
</reference>
<protein>
    <submittedName>
        <fullName evidence="1">Uncharacterized protein</fullName>
    </submittedName>
</protein>
<dbReference type="Proteomes" id="UP001060215">
    <property type="component" value="Chromosome 2"/>
</dbReference>
<dbReference type="EMBL" id="CM045759">
    <property type="protein sequence ID" value="KAI8020458.1"/>
    <property type="molecule type" value="Genomic_DNA"/>
</dbReference>
<evidence type="ECO:0000313" key="2">
    <source>
        <dbReference type="Proteomes" id="UP001060215"/>
    </source>
</evidence>
<sequence>MSAAEPLLGAQAEVMGKWGERVESMTKLSKFDLPKDNDEDEWGSKEDYVISGNDNGSVGEKAKVVDDGDDDDDDNDKLMELKRCLVNRVYGTNLGFRASMEVRAEVLELINQLEAANLTPVPTKATNVLDENWVLV</sequence>
<keyword evidence="2" id="KW-1185">Reference proteome</keyword>
<name>A0ACC0I630_9ERIC</name>
<proteinExistence type="predicted"/>
<gene>
    <name evidence="1" type="ORF">LOK49_LG04G01709</name>
</gene>
<comment type="caution">
    <text evidence="1">The sequence shown here is derived from an EMBL/GenBank/DDBJ whole genome shotgun (WGS) entry which is preliminary data.</text>
</comment>
<evidence type="ECO:0000313" key="1">
    <source>
        <dbReference type="EMBL" id="KAI8020458.1"/>
    </source>
</evidence>
<accession>A0ACC0I630</accession>
<organism evidence="1 2">
    <name type="scientific">Camellia lanceoleosa</name>
    <dbReference type="NCBI Taxonomy" id="1840588"/>
    <lineage>
        <taxon>Eukaryota</taxon>
        <taxon>Viridiplantae</taxon>
        <taxon>Streptophyta</taxon>
        <taxon>Embryophyta</taxon>
        <taxon>Tracheophyta</taxon>
        <taxon>Spermatophyta</taxon>
        <taxon>Magnoliopsida</taxon>
        <taxon>eudicotyledons</taxon>
        <taxon>Gunneridae</taxon>
        <taxon>Pentapetalae</taxon>
        <taxon>asterids</taxon>
        <taxon>Ericales</taxon>
        <taxon>Theaceae</taxon>
        <taxon>Camellia</taxon>
    </lineage>
</organism>